<dbReference type="PROSITE" id="PS51198">
    <property type="entry name" value="UVRD_HELICASE_ATP_BIND"/>
    <property type="match status" value="1"/>
</dbReference>
<evidence type="ECO:0000256" key="2">
    <source>
        <dbReference type="ARBA" id="ARBA00022741"/>
    </source>
</evidence>
<evidence type="ECO:0000256" key="9">
    <source>
        <dbReference type="ARBA" id="ARBA00023204"/>
    </source>
</evidence>
<keyword evidence="9 13" id="KW-0234">DNA repair</keyword>
<comment type="catalytic activity">
    <reaction evidence="12 13">
        <text>ATP + H2O = ADP + phosphate + H(+)</text>
        <dbReference type="Rhea" id="RHEA:13065"/>
        <dbReference type="ChEBI" id="CHEBI:15377"/>
        <dbReference type="ChEBI" id="CHEBI:15378"/>
        <dbReference type="ChEBI" id="CHEBI:30616"/>
        <dbReference type="ChEBI" id="CHEBI:43474"/>
        <dbReference type="ChEBI" id="CHEBI:456216"/>
        <dbReference type="EC" id="5.6.2.4"/>
    </reaction>
</comment>
<evidence type="ECO:0000259" key="16">
    <source>
        <dbReference type="PROSITE" id="PS51217"/>
    </source>
</evidence>
<keyword evidence="7 13" id="KW-0067">ATP-binding</keyword>
<evidence type="ECO:0000256" key="5">
    <source>
        <dbReference type="ARBA" id="ARBA00022806"/>
    </source>
</evidence>
<dbReference type="NCBIfam" id="TIGR02785">
    <property type="entry name" value="addA_Gpos"/>
    <property type="match status" value="1"/>
</dbReference>
<evidence type="ECO:0000256" key="7">
    <source>
        <dbReference type="ARBA" id="ARBA00022840"/>
    </source>
</evidence>
<comment type="caution">
    <text evidence="17">The sequence shown here is derived from an EMBL/GenBank/DDBJ whole genome shotgun (WGS) entry which is preliminary data.</text>
</comment>
<dbReference type="InterPro" id="IPR014152">
    <property type="entry name" value="AddA"/>
</dbReference>
<reference evidence="17" key="1">
    <citation type="submission" date="2022-07" db="EMBL/GenBank/DDBJ databases">
        <authorList>
            <person name="Jung M.-Y."/>
            <person name="Lee M."/>
        </authorList>
    </citation>
    <scope>NUCLEOTIDE SEQUENCE</scope>
    <source>
        <strain evidence="17">S8</strain>
    </source>
</reference>
<protein>
    <recommendedName>
        <fullName evidence="13">ATP-dependent helicase/nuclease subunit A</fullName>
        <ecNumber evidence="13">3.1.-.-</ecNumber>
        <ecNumber evidence="13">5.6.2.4</ecNumber>
    </recommendedName>
    <alternativeName>
        <fullName evidence="13">ATP-dependent helicase/nuclease AddA</fullName>
    </alternativeName>
    <alternativeName>
        <fullName evidence="13">DNA 3'-5' helicase AddA</fullName>
    </alternativeName>
</protein>
<keyword evidence="8 13" id="KW-0238">DNA-binding</keyword>
<evidence type="ECO:0000313" key="17">
    <source>
        <dbReference type="EMBL" id="MCQ9208968.1"/>
    </source>
</evidence>
<evidence type="ECO:0000256" key="10">
    <source>
        <dbReference type="ARBA" id="ARBA00023235"/>
    </source>
</evidence>
<dbReference type="GO" id="GO:0004386">
    <property type="term" value="F:helicase activity"/>
    <property type="evidence" value="ECO:0007669"/>
    <property type="project" value="UniProtKB-KW"/>
</dbReference>
<dbReference type="EC" id="3.1.-.-" evidence="13"/>
<evidence type="ECO:0000259" key="15">
    <source>
        <dbReference type="PROSITE" id="PS51198"/>
    </source>
</evidence>
<dbReference type="HAMAP" id="MF_01451">
    <property type="entry name" value="AddA"/>
    <property type="match status" value="1"/>
</dbReference>
<evidence type="ECO:0000256" key="3">
    <source>
        <dbReference type="ARBA" id="ARBA00022763"/>
    </source>
</evidence>
<feature type="domain" description="UvrD-like helicase ATP-binding" evidence="15">
    <location>
        <begin position="14"/>
        <end position="485"/>
    </location>
</feature>
<dbReference type="Pfam" id="PF13361">
    <property type="entry name" value="UvrD_C"/>
    <property type="match status" value="1"/>
</dbReference>
<evidence type="ECO:0000256" key="4">
    <source>
        <dbReference type="ARBA" id="ARBA00022801"/>
    </source>
</evidence>
<dbReference type="Gene3D" id="3.40.50.300">
    <property type="entry name" value="P-loop containing nucleotide triphosphate hydrolases"/>
    <property type="match status" value="4"/>
</dbReference>
<dbReference type="Pfam" id="PF12705">
    <property type="entry name" value="PDDEXK_1"/>
    <property type="match status" value="1"/>
</dbReference>
<name>A0ABT1WL77_9LACT</name>
<reference evidence="17" key="2">
    <citation type="journal article" date="2023" name="Curr. Microbiol.">
        <title>Granulicatella seriolae sp. nov., a Novel Facultative Anaerobe Isolated from Yellowtail Marine Fish.</title>
        <authorList>
            <person name="Lee M."/>
            <person name="Choi Y.J."/>
            <person name="Farooq A."/>
            <person name="Jeong J.B."/>
            <person name="Jung M.Y."/>
        </authorList>
    </citation>
    <scope>NUCLEOTIDE SEQUENCE</scope>
    <source>
        <strain evidence="17">S8</strain>
    </source>
</reference>
<dbReference type="SUPFAM" id="SSF52540">
    <property type="entry name" value="P-loop containing nucleoside triphosphate hydrolases"/>
    <property type="match status" value="1"/>
</dbReference>
<dbReference type="PANTHER" id="PTHR11070:SF48">
    <property type="entry name" value="ATP-DEPENDENT HELICASE_NUCLEASE SUBUNIT A"/>
    <property type="match status" value="1"/>
</dbReference>
<reference evidence="17" key="3">
    <citation type="journal article" date="2023" name="Microbiol. Resour. Announc.">
        <title>Draft Genome Sequence of Granulicatella sp. Strain S8, Isolated from a Marine Fish, Seriola quinqueradiata.</title>
        <authorList>
            <person name="Lee M."/>
            <person name="Farooq A."/>
            <person name="Jeong J.B."/>
            <person name="Jung M.Y."/>
        </authorList>
    </citation>
    <scope>NUCLEOTIDE SEQUENCE</scope>
    <source>
        <strain evidence="17">S8</strain>
    </source>
</reference>
<evidence type="ECO:0000256" key="11">
    <source>
        <dbReference type="ARBA" id="ARBA00034617"/>
    </source>
</evidence>
<dbReference type="Pfam" id="PF00580">
    <property type="entry name" value="UvrD-helicase"/>
    <property type="match status" value="1"/>
</dbReference>
<evidence type="ECO:0000256" key="12">
    <source>
        <dbReference type="ARBA" id="ARBA00048988"/>
    </source>
</evidence>
<comment type="catalytic activity">
    <reaction evidence="11 13">
        <text>Couples ATP hydrolysis with the unwinding of duplex DNA by translocating in the 3'-5' direction.</text>
        <dbReference type="EC" id="5.6.2.4"/>
    </reaction>
</comment>
<evidence type="ECO:0000256" key="14">
    <source>
        <dbReference type="PROSITE-ProRule" id="PRU00560"/>
    </source>
</evidence>
<dbReference type="InterPro" id="IPR011604">
    <property type="entry name" value="PDDEXK-like_dom_sf"/>
</dbReference>
<dbReference type="Gene3D" id="3.90.320.10">
    <property type="match status" value="1"/>
</dbReference>
<dbReference type="InterPro" id="IPR014016">
    <property type="entry name" value="UvrD-like_ATP-bd"/>
</dbReference>
<keyword evidence="18" id="KW-1185">Reference proteome</keyword>
<dbReference type="InterPro" id="IPR014017">
    <property type="entry name" value="DNA_helicase_UvrD-like_C"/>
</dbReference>
<dbReference type="Proteomes" id="UP001059480">
    <property type="component" value="Unassembled WGS sequence"/>
</dbReference>
<keyword evidence="4 13" id="KW-0378">Hydrolase</keyword>
<feature type="domain" description="UvrD-like helicase C-terminal" evidence="16">
    <location>
        <begin position="524"/>
        <end position="822"/>
    </location>
</feature>
<dbReference type="EMBL" id="JANHNZ010000001">
    <property type="protein sequence ID" value="MCQ9208968.1"/>
    <property type="molecule type" value="Genomic_DNA"/>
</dbReference>
<keyword evidence="6 13" id="KW-0269">Exonuclease</keyword>
<comment type="similarity">
    <text evidence="13">Belongs to the helicase family. AddA subfamily.</text>
</comment>
<comment type="cofactor">
    <cofactor evidence="13">
        <name>Mg(2+)</name>
        <dbReference type="ChEBI" id="CHEBI:18420"/>
    </cofactor>
</comment>
<dbReference type="InterPro" id="IPR038726">
    <property type="entry name" value="PDDEXK_AddAB-type"/>
</dbReference>
<keyword evidence="1 13" id="KW-0540">Nuclease</keyword>
<dbReference type="InterPro" id="IPR027417">
    <property type="entry name" value="P-loop_NTPase"/>
</dbReference>
<dbReference type="InterPro" id="IPR011335">
    <property type="entry name" value="Restrct_endonuc-II-like"/>
</dbReference>
<organism evidence="17 18">
    <name type="scientific">Granulicatella seriolae</name>
    <dbReference type="NCBI Taxonomy" id="2967226"/>
    <lineage>
        <taxon>Bacteria</taxon>
        <taxon>Bacillati</taxon>
        <taxon>Bacillota</taxon>
        <taxon>Bacilli</taxon>
        <taxon>Lactobacillales</taxon>
        <taxon>Carnobacteriaceae</taxon>
        <taxon>Granulicatella</taxon>
    </lineage>
</organism>
<dbReference type="PANTHER" id="PTHR11070">
    <property type="entry name" value="UVRD / RECB / PCRA DNA HELICASE FAMILY MEMBER"/>
    <property type="match status" value="1"/>
</dbReference>
<evidence type="ECO:0000256" key="6">
    <source>
        <dbReference type="ARBA" id="ARBA00022839"/>
    </source>
</evidence>
<dbReference type="PROSITE" id="PS51217">
    <property type="entry name" value="UVRD_HELICASE_CTER"/>
    <property type="match status" value="1"/>
</dbReference>
<proteinExistence type="inferred from homology"/>
<evidence type="ECO:0000313" key="18">
    <source>
        <dbReference type="Proteomes" id="UP001059480"/>
    </source>
</evidence>
<keyword evidence="2 13" id="KW-0547">Nucleotide-binding</keyword>
<keyword evidence="3 13" id="KW-0227">DNA damage</keyword>
<dbReference type="RefSeq" id="WP_256944087.1">
    <property type="nucleotide sequence ID" value="NZ_JANHNZ010000001.1"/>
</dbReference>
<dbReference type="EC" id="5.6.2.4" evidence="13"/>
<gene>
    <name evidence="13 17" type="primary">addA</name>
    <name evidence="17" type="ORF">NPA36_00105</name>
</gene>
<comment type="function">
    <text evidence="13">The heterodimer acts as both an ATP-dependent DNA helicase and an ATP-dependent, dual-direction single-stranded exonuclease. Recognizes the chi site generating a DNA molecule suitable for the initiation of homologous recombination. The AddA nuclease domain is required for chi fragment generation; this subunit has the helicase and 3' -&gt; 5' nuclease activities.</text>
</comment>
<evidence type="ECO:0000256" key="1">
    <source>
        <dbReference type="ARBA" id="ARBA00022722"/>
    </source>
</evidence>
<comment type="subunit">
    <text evidence="13">Heterodimer of AddA and AddB/RexB.</text>
</comment>
<keyword evidence="5 13" id="KW-0347">Helicase</keyword>
<accession>A0ABT1WL77</accession>
<evidence type="ECO:0000256" key="13">
    <source>
        <dbReference type="HAMAP-Rule" id="MF_01451"/>
    </source>
</evidence>
<evidence type="ECO:0000256" key="8">
    <source>
        <dbReference type="ARBA" id="ARBA00023125"/>
    </source>
</evidence>
<sequence length="1270" mass="147117">MTNNYVIPPKPANLRATEHQWEAIMERHQNILVSASAGSGKTMVLVQRIIERIKSGDSIDQLLIVTFTEAAAKEMKERIRKTLENEVNSTQDQELKQHYLQQTQLMGKANISTIHAFCLKVIRRFFYITNLDPVFSLMSDGVEDLLLREKVWRELQDQLFLEDQDGSFARLCRFYSNDRNDDGITNLMYQLFDFSRANPNPKEWLEKLPQIYQSDMTWGNHPLVKDYLHPQIQESLQTIVDSYDILLRDVELIAGAEKHFALLLDESKKISNLLELSKVIDYNLVFDTLNNLTFDRWPTLNKAFADSKDQVNLIKDKRTQLKETVISLKETYFWQSPQVQMEQLSNILPVIETLSQTAIRFYETLQKEKLHLNKVDFSDLEHMTLDILATKDENGRQAASLYYQDKFTEVLVDEYQDVNRVQESILQAVTRHEEGRDNLFMVGDVKQSIYSFRLADPTLFLGKYNKFGKKEGGKRILLAENFRSRSDVLDFTNIIFKQLMNTKLGQMDYDEDAELIVGNTAYSQAHDKATEILIVEKADLKEDNDDEIILDDLGQEGFDSAAEAEINLIAMKIKQYQEDGFQIMDPDTGQERDVDYRDIVILTPTKSYNSLIGEVFDEYGLPVMLQKTDQYFKRTEITTMISALKIIDNPYQDIPLVSVLRSGMVGLNEVDLAHIRKDNKKQSYFQSLLDFQNLQEDAVVDYFTAQQLKELHDKVDQFLKDLMSWRDFANKQLISRLIWKIYQDTQFLEYVQGQSNGKQRSLNLHSLYERAKQYESSSFKGVRSFIHFIEQMQKQDKDLAEPVDLAQGENAIRVMTIHASKGLEFPLVFLINAAKKFNLSNLNERYIFSDQYGVGSRYLDLDKRIEYPSLIHTAIRSQRLRRELSEEMRKLYVALTRARDKLVIVGTVTNRQNFESDWEYVKGETDWVVPETYRIANKGFLNWIGLCLARAKADSDTATHHTILGRPFSYYLEYFPMDQLQMKSREWIANRNNDTIITEESVLERIDPKDVQFYDLKGQLDNLSKTYPYQASSQTTSFQSVTEIKRLFEEPGDLDLPRPDSILVRESPVENKLPSIYLSPSLKRPRFLQEEVQVKASERGTAMHLLMQKLDLSQEISEDYVQEVLNNLTADGIFSQALAASISIDQVIAFYHTTFGKWLLKEHNRVKKEQAFSYVLPASQLFQELHTDQSDHILVHGIIDGYVELEEGIVLYDFKTDYLQAKPEQIDSMVKKYQGQLAVYADALELSLGKPVIRKVLCLLTIGENIVIDS</sequence>
<dbReference type="InterPro" id="IPR000212">
    <property type="entry name" value="DNA_helicase_UvrD/REP"/>
</dbReference>
<keyword evidence="10 13" id="KW-0413">Isomerase</keyword>
<feature type="binding site" evidence="14">
    <location>
        <begin position="35"/>
        <end position="42"/>
    </location>
    <ligand>
        <name>ATP</name>
        <dbReference type="ChEBI" id="CHEBI:30616"/>
    </ligand>
</feature>
<dbReference type="SUPFAM" id="SSF52980">
    <property type="entry name" value="Restriction endonuclease-like"/>
    <property type="match status" value="1"/>
</dbReference>